<keyword evidence="4" id="KW-1133">Transmembrane helix</keyword>
<dbReference type="SMART" id="SM00320">
    <property type="entry name" value="WD40"/>
    <property type="match status" value="13"/>
</dbReference>
<feature type="domain" description="TIR" evidence="5">
    <location>
        <begin position="1"/>
        <end position="125"/>
    </location>
</feature>
<protein>
    <submittedName>
        <fullName evidence="6">WD-40 repeat-containing protein</fullName>
    </submittedName>
</protein>
<feature type="repeat" description="WD" evidence="3">
    <location>
        <begin position="1153"/>
        <end position="1194"/>
    </location>
</feature>
<dbReference type="PROSITE" id="PS50082">
    <property type="entry name" value="WD_REPEATS_2"/>
    <property type="match status" value="7"/>
</dbReference>
<evidence type="ECO:0000256" key="1">
    <source>
        <dbReference type="ARBA" id="ARBA00022574"/>
    </source>
</evidence>
<dbReference type="Pfam" id="PF20703">
    <property type="entry name" value="nSTAND1"/>
    <property type="match status" value="1"/>
</dbReference>
<dbReference type="InterPro" id="IPR027417">
    <property type="entry name" value="P-loop_NTPase"/>
</dbReference>
<dbReference type="Gene3D" id="2.130.10.10">
    <property type="entry name" value="YVTN repeat-like/Quinoprotein amine dehydrogenase"/>
    <property type="match status" value="4"/>
</dbReference>
<keyword evidence="4" id="KW-0472">Membrane</keyword>
<dbReference type="InterPro" id="IPR036322">
    <property type="entry name" value="WD40_repeat_dom_sf"/>
</dbReference>
<dbReference type="SUPFAM" id="SSF50978">
    <property type="entry name" value="WD40 repeat-like"/>
    <property type="match status" value="2"/>
</dbReference>
<dbReference type="Pfam" id="PF00400">
    <property type="entry name" value="WD40"/>
    <property type="match status" value="5"/>
</dbReference>
<dbReference type="Pfam" id="PF13676">
    <property type="entry name" value="TIR_2"/>
    <property type="match status" value="1"/>
</dbReference>
<proteinExistence type="predicted"/>
<dbReference type="GO" id="GO:0007165">
    <property type="term" value="P:signal transduction"/>
    <property type="evidence" value="ECO:0007669"/>
    <property type="project" value="InterPro"/>
</dbReference>
<feature type="repeat" description="WD" evidence="3">
    <location>
        <begin position="931"/>
        <end position="964"/>
    </location>
</feature>
<dbReference type="EMBL" id="FRCS01000016">
    <property type="protein sequence ID" value="SHN46587.1"/>
    <property type="molecule type" value="Genomic_DNA"/>
</dbReference>
<dbReference type="InterPro" id="IPR019775">
    <property type="entry name" value="WD40_repeat_CS"/>
</dbReference>
<evidence type="ECO:0000256" key="2">
    <source>
        <dbReference type="ARBA" id="ARBA00022737"/>
    </source>
</evidence>
<dbReference type="InterPro" id="IPR049052">
    <property type="entry name" value="nSTAND1"/>
</dbReference>
<dbReference type="PROSITE" id="PS50104">
    <property type="entry name" value="TIR"/>
    <property type="match status" value="1"/>
</dbReference>
<evidence type="ECO:0000313" key="6">
    <source>
        <dbReference type="EMBL" id="SHN46587.1"/>
    </source>
</evidence>
<evidence type="ECO:0000256" key="3">
    <source>
        <dbReference type="PROSITE-ProRule" id="PRU00221"/>
    </source>
</evidence>
<keyword evidence="7" id="KW-1185">Reference proteome</keyword>
<evidence type="ECO:0000313" key="7">
    <source>
        <dbReference type="Proteomes" id="UP000184440"/>
    </source>
</evidence>
<dbReference type="PRINTS" id="PR00320">
    <property type="entry name" value="GPROTEINBRPT"/>
</dbReference>
<keyword evidence="1 3" id="KW-0853">WD repeat</keyword>
<reference evidence="6 7" key="1">
    <citation type="submission" date="2016-11" db="EMBL/GenBank/DDBJ databases">
        <authorList>
            <person name="Jaros S."/>
            <person name="Januszkiewicz K."/>
            <person name="Wedrychowicz H."/>
        </authorList>
    </citation>
    <scope>NUCLEOTIDE SEQUENCE [LARGE SCALE GENOMIC DNA]</scope>
    <source>
        <strain evidence="6 7">DSM 46144</strain>
    </source>
</reference>
<evidence type="ECO:0000259" key="5">
    <source>
        <dbReference type="PROSITE" id="PS50104"/>
    </source>
</evidence>
<dbReference type="InterPro" id="IPR035897">
    <property type="entry name" value="Toll_tir_struct_dom_sf"/>
</dbReference>
<dbReference type="SUPFAM" id="SSF52200">
    <property type="entry name" value="Toll/Interleukin receptor TIR domain"/>
    <property type="match status" value="1"/>
</dbReference>
<dbReference type="OrthoDB" id="134501at2"/>
<dbReference type="PANTHER" id="PTHR19848:SF8">
    <property type="entry name" value="F-BOX AND WD REPEAT DOMAIN CONTAINING 7"/>
    <property type="match status" value="1"/>
</dbReference>
<organism evidence="6 7">
    <name type="scientific">Cryptosporangium aurantiacum</name>
    <dbReference type="NCBI Taxonomy" id="134849"/>
    <lineage>
        <taxon>Bacteria</taxon>
        <taxon>Bacillati</taxon>
        <taxon>Actinomycetota</taxon>
        <taxon>Actinomycetes</taxon>
        <taxon>Cryptosporangiales</taxon>
        <taxon>Cryptosporangiaceae</taxon>
        <taxon>Cryptosporangium</taxon>
    </lineage>
</organism>
<dbReference type="InterPro" id="IPR001680">
    <property type="entry name" value="WD40_rpt"/>
</dbReference>
<dbReference type="RefSeq" id="WP_073263693.1">
    <property type="nucleotide sequence ID" value="NZ_FRCS01000016.1"/>
</dbReference>
<feature type="transmembrane region" description="Helical" evidence="4">
    <location>
        <begin position="575"/>
        <end position="595"/>
    </location>
</feature>
<keyword evidence="2" id="KW-0677">Repeat</keyword>
<dbReference type="InterPro" id="IPR000157">
    <property type="entry name" value="TIR_dom"/>
</dbReference>
<dbReference type="SMART" id="SM00255">
    <property type="entry name" value="TIR"/>
    <property type="match status" value="1"/>
</dbReference>
<keyword evidence="4" id="KW-0812">Transmembrane</keyword>
<dbReference type="Proteomes" id="UP000184440">
    <property type="component" value="Unassembled WGS sequence"/>
</dbReference>
<dbReference type="PROSITE" id="PS50294">
    <property type="entry name" value="WD_REPEATS_REGION"/>
    <property type="match status" value="4"/>
</dbReference>
<dbReference type="Gene3D" id="3.40.50.10140">
    <property type="entry name" value="Toll/interleukin-1 receptor homology (TIR) domain"/>
    <property type="match status" value="1"/>
</dbReference>
<evidence type="ECO:0000256" key="4">
    <source>
        <dbReference type="SAM" id="Phobius"/>
    </source>
</evidence>
<accession>A0A1M7RJV4</accession>
<sequence length="1316" mass="140057">MARVFVSHAGPDLESAERIARWLVDDGHDVFLDRDAQRGLVLGENWQQRLHERLRGADAVVCLLTPEYAASVWCAAELAVALSRGSRVLPLRLTSGSTHPLLPDDIQYSDLSTPDAAREHLREALLRLDAAGGAGWPDDRSPYPGLRPFDAGENRVFFGRNREVAELAGLLRSPAEPDLIVVLGPSGCGKSSLVRAGLVPLIAAEPGWWTLPAVLPGADPVGALARELAGAGRQCGLEWTVSGVRERLVGDGLRAVADDLLVAAPGGWERRRLLLVLDQLEEVVTLADAPARAGLADLLSAPGPVRTVATLRPEFLDQVLAGPELSGLPMRPFPLRPLRREMLPVVVEEPARLAGLEPEPALVDRIVADAGSGDALPLLAYSLEQLSEGVGRGGRLTLQRYEEMGGVRGALAQQADAALADAASTGRHRDQVMGTLLRLVTVDEQGRPARWRVARDELSVAEQRDADAFVRRRLLITDTENGTVVVGVAHEAFLTAWPPLADAIAADTAALRARRAVEQAAARWDESARPRRLLWERNQLGSAVSDLRDRSSLSPRGAAFLRSSVRFERRRRFRATSILAGLLVLAVIGGLVAVVQRQTAQEQQRAATGRQLLAQAASLRARDPFTAIQLFTAAYRIHPSDETRSGLASAVVGNHFVARLRLDGSSIDDVAYAPDGSTMATASRGQGITLWDTRVETQPRPVSRPGGIDPLARVGSLAYTPDGRTLVAGDRYGLVGLWDVGNPRAPRLRQRLVAAVGGWISALVIDGSGQYLAVGTSRRTVVIWDIRDPDAPRALGSPLLLESRARSLALKGEQMAVGTEGGQTLVFVMDVPGSPRHVATIQGAGDGLVTAVRFTGSALVTGEESGDVAVFDLSRPAVPRRVATRRLGSAVNAVDVGDTSPFDLAIATGGRTVVVWNTLGNTLTDATDPFFGGHTDRVHAVAFRPGGDTLVSGSEDGTAIVWSLAGAGAPSAISSVEDHDGPVVDLATSDDHRLVASLGSDGTVMLWSLADARRPKRRGTPLRIGEPANTVALSPDGRRLAVGSTAGNFWLWDVTDPAMPRAVPGTTDVGQVVLDLAFSRDGRVVTVGTERGPTRWDVTDPRAVRRLEPPLGGHPAYAVAFSSRGVLAAADVTGEVRLWDPRRKVRNTTAYKLSGYSDGIRSMAFAPDGDTLATGGNDGTLMLWDVHDATAPRPLIAGVPAHAGAVRSLAFSPDGSTLASTGMDSTTSLWDLTDRSAPHRLGQQFLGGEDSVVFGPNGDILAAASADGSIELWDLAAMNRLRRDPARAACNLTGGLNREQWARFVPDLDYVDTCPR</sequence>
<dbReference type="PROSITE" id="PS00678">
    <property type="entry name" value="WD_REPEATS_1"/>
    <property type="match status" value="3"/>
</dbReference>
<dbReference type="InterPro" id="IPR015943">
    <property type="entry name" value="WD40/YVTN_repeat-like_dom_sf"/>
</dbReference>
<name>A0A1M7RJV4_9ACTN</name>
<dbReference type="PANTHER" id="PTHR19848">
    <property type="entry name" value="WD40 REPEAT PROTEIN"/>
    <property type="match status" value="1"/>
</dbReference>
<feature type="repeat" description="WD" evidence="3">
    <location>
        <begin position="1251"/>
        <end position="1283"/>
    </location>
</feature>
<feature type="repeat" description="WD" evidence="3">
    <location>
        <begin position="660"/>
        <end position="694"/>
    </location>
</feature>
<dbReference type="STRING" id="134849.SAMN05443668_116123"/>
<dbReference type="CDD" id="cd00200">
    <property type="entry name" value="WD40"/>
    <property type="match status" value="1"/>
</dbReference>
<feature type="repeat" description="WD" evidence="3">
    <location>
        <begin position="1199"/>
        <end position="1240"/>
    </location>
</feature>
<dbReference type="SUPFAM" id="SSF52540">
    <property type="entry name" value="P-loop containing nucleoside triphosphate hydrolases"/>
    <property type="match status" value="1"/>
</dbReference>
<gene>
    <name evidence="6" type="ORF">SAMN05443668_116123</name>
</gene>
<dbReference type="InterPro" id="IPR020472">
    <property type="entry name" value="WD40_PAC1"/>
</dbReference>
<feature type="repeat" description="WD" evidence="3">
    <location>
        <begin position="714"/>
        <end position="748"/>
    </location>
</feature>
<feature type="repeat" description="WD" evidence="3">
    <location>
        <begin position="976"/>
        <end position="1017"/>
    </location>
</feature>